<evidence type="ECO:0000313" key="2">
    <source>
        <dbReference type="Proteomes" id="UP000324800"/>
    </source>
</evidence>
<dbReference type="AlphaFoldDB" id="A0A5J4T8B1"/>
<organism evidence="1 2">
    <name type="scientific">Streblomastix strix</name>
    <dbReference type="NCBI Taxonomy" id="222440"/>
    <lineage>
        <taxon>Eukaryota</taxon>
        <taxon>Metamonada</taxon>
        <taxon>Preaxostyla</taxon>
        <taxon>Oxymonadida</taxon>
        <taxon>Streblomastigidae</taxon>
        <taxon>Streblomastix</taxon>
    </lineage>
</organism>
<dbReference type="EMBL" id="SNRW01036718">
    <property type="protein sequence ID" value="KAA6354202.1"/>
    <property type="molecule type" value="Genomic_DNA"/>
</dbReference>
<accession>A0A5J4T8B1</accession>
<sequence length="76" mass="8491">DCYEFIYVIAFAPIVLNLNISLHSSAFGFHSNAFAYAIRAIESDADKAVIASPYCFPFQNQSIPVIFQFGSHFHSI</sequence>
<dbReference type="Proteomes" id="UP000324800">
    <property type="component" value="Unassembled WGS sequence"/>
</dbReference>
<feature type="non-terminal residue" evidence="1">
    <location>
        <position position="1"/>
    </location>
</feature>
<comment type="caution">
    <text evidence="1">The sequence shown here is derived from an EMBL/GenBank/DDBJ whole genome shotgun (WGS) entry which is preliminary data.</text>
</comment>
<proteinExistence type="predicted"/>
<gene>
    <name evidence="1" type="ORF">EZS28_050271</name>
</gene>
<protein>
    <submittedName>
        <fullName evidence="1">Uncharacterized protein</fullName>
    </submittedName>
</protein>
<evidence type="ECO:0000313" key="1">
    <source>
        <dbReference type="EMBL" id="KAA6354202.1"/>
    </source>
</evidence>
<reference evidence="1 2" key="1">
    <citation type="submission" date="2019-03" db="EMBL/GenBank/DDBJ databases">
        <title>Single cell metagenomics reveals metabolic interactions within the superorganism composed of flagellate Streblomastix strix and complex community of Bacteroidetes bacteria on its surface.</title>
        <authorList>
            <person name="Treitli S.C."/>
            <person name="Kolisko M."/>
            <person name="Husnik F."/>
            <person name="Keeling P."/>
            <person name="Hampl V."/>
        </authorList>
    </citation>
    <scope>NUCLEOTIDE SEQUENCE [LARGE SCALE GENOMIC DNA]</scope>
    <source>
        <strain evidence="1">ST1C</strain>
    </source>
</reference>
<name>A0A5J4T8B1_9EUKA</name>